<name>A0ABW9GRI8_9GAMM</name>
<evidence type="ECO:0000313" key="5">
    <source>
        <dbReference type="Proteomes" id="UP001630969"/>
    </source>
</evidence>
<dbReference type="Gene3D" id="1.20.58.300">
    <property type="entry name" value="FlgN-like"/>
    <property type="match status" value="1"/>
</dbReference>
<dbReference type="InterPro" id="IPR007809">
    <property type="entry name" value="FlgN-like"/>
</dbReference>
<evidence type="ECO:0000256" key="3">
    <source>
        <dbReference type="ARBA" id="ARBA00022795"/>
    </source>
</evidence>
<dbReference type="GeneID" id="97221231"/>
<dbReference type="InterPro" id="IPR036679">
    <property type="entry name" value="FlgN-like_sf"/>
</dbReference>
<reference evidence="4 5" key="1">
    <citation type="submission" date="2024-09" db="EMBL/GenBank/DDBJ databases">
        <title>Aeromonas strains Genome sequencing and assembly.</title>
        <authorList>
            <person name="Hu X."/>
            <person name="Tang B."/>
        </authorList>
    </citation>
    <scope>NUCLEOTIDE SEQUENCE [LARGE SCALE GENOMIC DNA]</scope>
    <source>
        <strain evidence="4 5">NB23SCDHY001</strain>
    </source>
</reference>
<keyword evidence="3" id="KW-1005">Bacterial flagellum biogenesis</keyword>
<dbReference type="RefSeq" id="WP_408790901.1">
    <property type="nucleotide sequence ID" value="NZ_JBGXBU010000005.1"/>
</dbReference>
<gene>
    <name evidence="4" type="ORF">ACEUDJ_12880</name>
</gene>
<accession>A0ABW9GRI8</accession>
<keyword evidence="4" id="KW-0969">Cilium</keyword>
<keyword evidence="4" id="KW-0282">Flagellum</keyword>
<comment type="function">
    <text evidence="1">Required for the efficient initiation of filament assembly.</text>
</comment>
<dbReference type="SUPFAM" id="SSF140566">
    <property type="entry name" value="FlgN-like"/>
    <property type="match status" value="1"/>
</dbReference>
<evidence type="ECO:0000256" key="1">
    <source>
        <dbReference type="ARBA" id="ARBA00002397"/>
    </source>
</evidence>
<keyword evidence="4" id="KW-0966">Cell projection</keyword>
<organism evidence="4 5">
    <name type="scientific">Aeromonas bivalvium</name>
    <dbReference type="NCBI Taxonomy" id="440079"/>
    <lineage>
        <taxon>Bacteria</taxon>
        <taxon>Pseudomonadati</taxon>
        <taxon>Pseudomonadota</taxon>
        <taxon>Gammaproteobacteria</taxon>
        <taxon>Aeromonadales</taxon>
        <taxon>Aeromonadaceae</taxon>
        <taxon>Aeromonas</taxon>
    </lineage>
</organism>
<proteinExistence type="inferred from homology"/>
<comment type="similarity">
    <text evidence="2">Belongs to the FlgN family.</text>
</comment>
<keyword evidence="5" id="KW-1185">Reference proteome</keyword>
<dbReference type="Proteomes" id="UP001630969">
    <property type="component" value="Unassembled WGS sequence"/>
</dbReference>
<dbReference type="EMBL" id="JBGXBU010000005">
    <property type="protein sequence ID" value="MFM4893760.1"/>
    <property type="molecule type" value="Genomic_DNA"/>
</dbReference>
<comment type="caution">
    <text evidence="4">The sequence shown here is derived from an EMBL/GenBank/DDBJ whole genome shotgun (WGS) entry which is preliminary data.</text>
</comment>
<dbReference type="Pfam" id="PF05130">
    <property type="entry name" value="FlgN"/>
    <property type="match status" value="1"/>
</dbReference>
<sequence>MNQETRPLDARQRVKQLLLGIQRDLGRYSDLLTMLQRQHLLLATHEVDELTQHNLQQTELMKQIQQQAQQRCQHLGALGLAPDEQGMAKLIARLPEPLRQTMTGQWQQLEASLRQCQQQNDRNGRLLAGQIETLHTLLGQTQEYGQEP</sequence>
<evidence type="ECO:0000313" key="4">
    <source>
        <dbReference type="EMBL" id="MFM4893760.1"/>
    </source>
</evidence>
<protein>
    <submittedName>
        <fullName evidence="4">Flagellar protein FlgN</fullName>
    </submittedName>
</protein>
<evidence type="ECO:0000256" key="2">
    <source>
        <dbReference type="ARBA" id="ARBA00007703"/>
    </source>
</evidence>